<dbReference type="SMART" id="SM00360">
    <property type="entry name" value="RRM"/>
    <property type="match status" value="1"/>
</dbReference>
<evidence type="ECO:0000256" key="1">
    <source>
        <dbReference type="ARBA" id="ARBA00022884"/>
    </source>
</evidence>
<dbReference type="SMART" id="SM01218">
    <property type="entry name" value="FoP_duplication"/>
    <property type="match status" value="1"/>
</dbReference>
<dbReference type="InterPro" id="IPR035979">
    <property type="entry name" value="RBD_domain_sf"/>
</dbReference>
<feature type="domain" description="RRM" evidence="4">
    <location>
        <begin position="49"/>
        <end position="126"/>
    </location>
</feature>
<dbReference type="GO" id="GO:0005634">
    <property type="term" value="C:nucleus"/>
    <property type="evidence" value="ECO:0007669"/>
    <property type="project" value="TreeGrafter"/>
</dbReference>
<evidence type="ECO:0000313" key="5">
    <source>
        <dbReference type="EMBL" id="CDP38379.1"/>
    </source>
</evidence>
<dbReference type="CDD" id="cd12418">
    <property type="entry name" value="RRM_Aly_REF_like"/>
    <property type="match status" value="1"/>
</dbReference>
<dbReference type="PROSITE" id="PS50102">
    <property type="entry name" value="RRM"/>
    <property type="match status" value="1"/>
</dbReference>
<proteinExistence type="predicted"/>
<dbReference type="PANTHER" id="PTHR19965">
    <property type="entry name" value="RNA AND EXPORT FACTOR BINDING PROTEIN"/>
    <property type="match status" value="1"/>
</dbReference>
<reference evidence="5" key="1">
    <citation type="submission" date="2014-02" db="EMBL/GenBank/DDBJ databases">
        <authorList>
            <person name="Genoscope - CEA"/>
        </authorList>
    </citation>
    <scope>NUCLEOTIDE SEQUENCE</scope>
    <source>
        <strain evidence="5">LS3</strain>
    </source>
</reference>
<name>A0A060TC52_BLAAD</name>
<feature type="compositionally biased region" description="Basic residues" evidence="3">
    <location>
        <begin position="150"/>
        <end position="167"/>
    </location>
</feature>
<protein>
    <submittedName>
        <fullName evidence="5">ARAD1D33352p</fullName>
    </submittedName>
</protein>
<sequence>MDRTLDEIIASKPKGGVSKDTHRRGGRNAHRRDHRDPRARPRSRSEGLKTIMITNLFYELNEEDLESLFSKVGEVKKVKIQYDRSGRSEGVAWVTFGDAHSAREAIELYNGKPAAGQRITITIAHGYGYERFSGNDFSERLAADRERDRRGTRRNRSSRRESRRPRKKTQEELDAELDAYMNPNSVGNGSTEEPAPQQASEQPEQAPVQESTETAPTENAMALD</sequence>
<evidence type="ECO:0000256" key="3">
    <source>
        <dbReference type="SAM" id="MobiDB-lite"/>
    </source>
</evidence>
<organism evidence="5">
    <name type="scientific">Blastobotrys adeninivorans</name>
    <name type="common">Yeast</name>
    <name type="synonym">Arxula adeninivorans</name>
    <dbReference type="NCBI Taxonomy" id="409370"/>
    <lineage>
        <taxon>Eukaryota</taxon>
        <taxon>Fungi</taxon>
        <taxon>Dikarya</taxon>
        <taxon>Ascomycota</taxon>
        <taxon>Saccharomycotina</taxon>
        <taxon>Dipodascomycetes</taxon>
        <taxon>Dipodascales</taxon>
        <taxon>Trichomonascaceae</taxon>
        <taxon>Blastobotrys</taxon>
    </lineage>
</organism>
<dbReference type="Pfam" id="PF00076">
    <property type="entry name" value="RRM_1"/>
    <property type="match status" value="1"/>
</dbReference>
<dbReference type="InterPro" id="IPR012677">
    <property type="entry name" value="Nucleotide-bd_a/b_plait_sf"/>
</dbReference>
<dbReference type="Pfam" id="PF13865">
    <property type="entry name" value="FoP_duplication"/>
    <property type="match status" value="1"/>
</dbReference>
<dbReference type="AlphaFoldDB" id="A0A060TC52"/>
<gene>
    <name evidence="5" type="ORF">GNLVRS02_ARAD1D33352g</name>
</gene>
<evidence type="ECO:0000259" key="4">
    <source>
        <dbReference type="PROSITE" id="PS50102"/>
    </source>
</evidence>
<dbReference type="EMBL" id="HG937694">
    <property type="protein sequence ID" value="CDP38379.1"/>
    <property type="molecule type" value="Genomic_DNA"/>
</dbReference>
<feature type="region of interest" description="Disordered" evidence="3">
    <location>
        <begin position="1"/>
        <end position="45"/>
    </location>
</feature>
<dbReference type="InterPro" id="IPR000504">
    <property type="entry name" value="RRM_dom"/>
</dbReference>
<feature type="compositionally biased region" description="Basic residues" evidence="3">
    <location>
        <begin position="21"/>
        <end position="33"/>
    </location>
</feature>
<reference evidence="5" key="2">
    <citation type="submission" date="2014-06" db="EMBL/GenBank/DDBJ databases">
        <title>The complete genome of Blastobotrys (Arxula) adeninivorans LS3 - a yeast of biotechnological interest.</title>
        <authorList>
            <person name="Kunze G."/>
            <person name="Gaillardin C."/>
            <person name="Czernicka M."/>
            <person name="Durrens P."/>
            <person name="Martin T."/>
            <person name="Boer E."/>
            <person name="Gabaldon T."/>
            <person name="Cruz J."/>
            <person name="Talla E."/>
            <person name="Marck C."/>
            <person name="Goffeau A."/>
            <person name="Barbe V."/>
            <person name="Baret P."/>
            <person name="Baronian K."/>
            <person name="Beier S."/>
            <person name="Bleykasten C."/>
            <person name="Bode R."/>
            <person name="Casaregola S."/>
            <person name="Despons L."/>
            <person name="Fairhead C."/>
            <person name="Giersberg M."/>
            <person name="Gierski P."/>
            <person name="Hahnel U."/>
            <person name="Hartmann A."/>
            <person name="Jankowska D."/>
            <person name="Jubin C."/>
            <person name="Jung P."/>
            <person name="Lafontaine I."/>
            <person name="Leh-Louis V."/>
            <person name="Lemaire M."/>
            <person name="Marcet-Houben M."/>
            <person name="Mascher M."/>
            <person name="Morel G."/>
            <person name="Richard G.-F."/>
            <person name="Riechen J."/>
            <person name="Sacerdot C."/>
            <person name="Sarkar A."/>
            <person name="Savel G."/>
            <person name="Schacherer J."/>
            <person name="Sherman D."/>
            <person name="Straub M.-L."/>
            <person name="Stein N."/>
            <person name="Thierry A."/>
            <person name="Trautwein-Schult A."/>
            <person name="Westhof E."/>
            <person name="Worch S."/>
            <person name="Dujon B."/>
            <person name="Souciet J.-L."/>
            <person name="Wincker P."/>
            <person name="Scholz U."/>
            <person name="Neuveglise N."/>
        </authorList>
    </citation>
    <scope>NUCLEOTIDE SEQUENCE</scope>
    <source>
        <strain evidence="5">LS3</strain>
    </source>
</reference>
<evidence type="ECO:0000256" key="2">
    <source>
        <dbReference type="PROSITE-ProRule" id="PRU00176"/>
    </source>
</evidence>
<keyword evidence="1 2" id="KW-0694">RNA-binding</keyword>
<feature type="compositionally biased region" description="Basic and acidic residues" evidence="3">
    <location>
        <begin position="34"/>
        <end position="45"/>
    </location>
</feature>
<dbReference type="Gene3D" id="3.30.70.330">
    <property type="match status" value="1"/>
</dbReference>
<feature type="region of interest" description="Disordered" evidence="3">
    <location>
        <begin position="143"/>
        <end position="224"/>
    </location>
</feature>
<dbReference type="InterPro" id="IPR051229">
    <property type="entry name" value="ALYREF_mRNA_export"/>
</dbReference>
<dbReference type="PhylomeDB" id="A0A060TC52"/>
<feature type="compositionally biased region" description="Polar residues" evidence="3">
    <location>
        <begin position="182"/>
        <end position="191"/>
    </location>
</feature>
<dbReference type="SUPFAM" id="SSF54928">
    <property type="entry name" value="RNA-binding domain, RBD"/>
    <property type="match status" value="1"/>
</dbReference>
<dbReference type="PANTHER" id="PTHR19965:SF82">
    <property type="entry name" value="THO COMPLEX SUBUNIT 4"/>
    <property type="match status" value="1"/>
</dbReference>
<dbReference type="InterPro" id="IPR025715">
    <property type="entry name" value="FoP_C"/>
</dbReference>
<accession>A0A060TC52</accession>
<feature type="compositionally biased region" description="Low complexity" evidence="3">
    <location>
        <begin position="192"/>
        <end position="211"/>
    </location>
</feature>
<dbReference type="GO" id="GO:0003729">
    <property type="term" value="F:mRNA binding"/>
    <property type="evidence" value="ECO:0007669"/>
    <property type="project" value="TreeGrafter"/>
</dbReference>